<dbReference type="InterPro" id="IPR013785">
    <property type="entry name" value="Aldolase_TIM"/>
</dbReference>
<dbReference type="SFLD" id="SFLDS00029">
    <property type="entry name" value="Radical_SAM"/>
    <property type="match status" value="1"/>
</dbReference>
<dbReference type="AlphaFoldDB" id="A0A7W9W270"/>
<dbReference type="SFLD" id="SFLDF00299">
    <property type="entry name" value="anaerobic_ribonucleoside-triph"/>
    <property type="match status" value="1"/>
</dbReference>
<dbReference type="PIRSF" id="PIRSF000368">
    <property type="entry name" value="NrdG"/>
    <property type="match status" value="1"/>
</dbReference>
<dbReference type="GO" id="GO:0004748">
    <property type="term" value="F:ribonucleoside-diphosphate reductase activity, thioredoxin disulfide as acceptor"/>
    <property type="evidence" value="ECO:0007669"/>
    <property type="project" value="TreeGrafter"/>
</dbReference>
<keyword evidence="7" id="KW-0479">Metal-binding</keyword>
<dbReference type="Pfam" id="PF13353">
    <property type="entry name" value="Fer4_12"/>
    <property type="match status" value="1"/>
</dbReference>
<evidence type="ECO:0000256" key="3">
    <source>
        <dbReference type="ARBA" id="ARBA00009777"/>
    </source>
</evidence>
<dbReference type="CDD" id="cd01335">
    <property type="entry name" value="Radical_SAM"/>
    <property type="match status" value="1"/>
</dbReference>
<accession>A0A7W9W270</accession>
<sequence>MHYGEIKYFDIANGPGIRVSLFVSGCPHACKGCFNEASWNPAFGEAFTEEVEERILQALYKKEIQGLTLLGGEPLVPENLHALLPLLRKMRERLPEKDLWCFSGYRYEELMQREGKEKEEILELFSQLSVLVDGKFHLEEKDLRLLFRGSRNQRLISIPETLESGKICLYAGWNDESACRTFLEES</sequence>
<evidence type="ECO:0000256" key="9">
    <source>
        <dbReference type="ARBA" id="ARBA00023004"/>
    </source>
</evidence>
<dbReference type="GO" id="GO:0046872">
    <property type="term" value="F:metal ion binding"/>
    <property type="evidence" value="ECO:0007669"/>
    <property type="project" value="UniProtKB-KW"/>
</dbReference>
<evidence type="ECO:0000256" key="2">
    <source>
        <dbReference type="ARBA" id="ARBA00003852"/>
    </source>
</evidence>
<comment type="similarity">
    <text evidence="3 12">Belongs to the organic radical-activating enzymes family.</text>
</comment>
<dbReference type="SUPFAM" id="SSF102114">
    <property type="entry name" value="Radical SAM enzymes"/>
    <property type="match status" value="1"/>
</dbReference>
<dbReference type="PROSITE" id="PS01087">
    <property type="entry name" value="RADICAL_ACTIVATING"/>
    <property type="match status" value="1"/>
</dbReference>
<dbReference type="PANTHER" id="PTHR30352:SF2">
    <property type="entry name" value="ANAEROBIC RIBONUCLEOSIDE-TRIPHOSPHATE REDUCTASE-ACTIVATING PROTEIN"/>
    <property type="match status" value="1"/>
</dbReference>
<evidence type="ECO:0000256" key="5">
    <source>
        <dbReference type="ARBA" id="ARBA00022485"/>
    </source>
</evidence>
<dbReference type="PANTHER" id="PTHR30352">
    <property type="entry name" value="PYRUVATE FORMATE-LYASE-ACTIVATING ENZYME"/>
    <property type="match status" value="1"/>
</dbReference>
<comment type="cofactor">
    <cofactor evidence="1">
        <name>[4Fe-4S] cluster</name>
        <dbReference type="ChEBI" id="CHEBI:49883"/>
    </cofactor>
</comment>
<evidence type="ECO:0000256" key="7">
    <source>
        <dbReference type="ARBA" id="ARBA00022723"/>
    </source>
</evidence>
<dbReference type="EC" id="1.97.1.-" evidence="12"/>
<name>A0A7W9W270_9FIRM</name>
<comment type="catalytic activity">
    <reaction evidence="11">
        <text>glycyl-[protein] + reduced [flavodoxin] + S-adenosyl-L-methionine = glycin-2-yl radical-[protein] + semiquinone [flavodoxin] + 5'-deoxyadenosine + L-methionine + H(+)</text>
        <dbReference type="Rhea" id="RHEA:61976"/>
        <dbReference type="Rhea" id="RHEA-COMP:10622"/>
        <dbReference type="Rhea" id="RHEA-COMP:14480"/>
        <dbReference type="Rhea" id="RHEA-COMP:15993"/>
        <dbReference type="Rhea" id="RHEA-COMP:15994"/>
        <dbReference type="ChEBI" id="CHEBI:15378"/>
        <dbReference type="ChEBI" id="CHEBI:17319"/>
        <dbReference type="ChEBI" id="CHEBI:29947"/>
        <dbReference type="ChEBI" id="CHEBI:32722"/>
        <dbReference type="ChEBI" id="CHEBI:57618"/>
        <dbReference type="ChEBI" id="CHEBI:57844"/>
        <dbReference type="ChEBI" id="CHEBI:59789"/>
        <dbReference type="ChEBI" id="CHEBI:140311"/>
    </reaction>
</comment>
<dbReference type="InterPro" id="IPR058240">
    <property type="entry name" value="rSAM_sf"/>
</dbReference>
<reference evidence="13 14" key="1">
    <citation type="submission" date="2020-08" db="EMBL/GenBank/DDBJ databases">
        <title>Genomic Encyclopedia of Type Strains, Phase IV (KMG-IV): sequencing the most valuable type-strain genomes for metagenomic binning, comparative biology and taxonomic classification.</title>
        <authorList>
            <person name="Goeker M."/>
        </authorList>
    </citation>
    <scope>NUCLEOTIDE SEQUENCE [LARGE SCALE GENOMIC DNA]</scope>
    <source>
        <strain evidence="13 14">DSM 17245</strain>
    </source>
</reference>
<comment type="function">
    <text evidence="2 12">Activation of anaerobic ribonucleoside-triphosphate reductase under anaerobic conditions by generation of an organic free radical, using S-adenosylmethionine and reduced flavodoxin as cosubstrates to produce 5'-deoxy-adenosine.</text>
</comment>
<evidence type="ECO:0000256" key="10">
    <source>
        <dbReference type="ARBA" id="ARBA00023014"/>
    </source>
</evidence>
<gene>
    <name evidence="13" type="ORF">HNQ46_001170</name>
</gene>
<keyword evidence="10" id="KW-0411">Iron-sulfur</keyword>
<evidence type="ECO:0000313" key="13">
    <source>
        <dbReference type="EMBL" id="MBB6041193.1"/>
    </source>
</evidence>
<dbReference type="RefSeq" id="WP_183683776.1">
    <property type="nucleotide sequence ID" value="NZ_JACHHH010000005.1"/>
</dbReference>
<evidence type="ECO:0000256" key="4">
    <source>
        <dbReference type="ARBA" id="ARBA00014281"/>
    </source>
</evidence>
<evidence type="ECO:0000256" key="11">
    <source>
        <dbReference type="ARBA" id="ARBA00047365"/>
    </source>
</evidence>
<keyword evidence="9" id="KW-0408">Iron</keyword>
<keyword evidence="8 12" id="KW-0560">Oxidoreductase</keyword>
<dbReference type="EMBL" id="JACHHH010000005">
    <property type="protein sequence ID" value="MBB6041193.1"/>
    <property type="molecule type" value="Genomic_DNA"/>
</dbReference>
<dbReference type="InterPro" id="IPR001989">
    <property type="entry name" value="Radical_activat_CS"/>
</dbReference>
<comment type="caution">
    <text evidence="13">The sequence shown here is derived from an EMBL/GenBank/DDBJ whole genome shotgun (WGS) entry which is preliminary data.</text>
</comment>
<dbReference type="GeneID" id="85014710"/>
<evidence type="ECO:0000256" key="8">
    <source>
        <dbReference type="ARBA" id="ARBA00023002"/>
    </source>
</evidence>
<evidence type="ECO:0000256" key="1">
    <source>
        <dbReference type="ARBA" id="ARBA00001966"/>
    </source>
</evidence>
<dbReference type="Gene3D" id="3.20.20.70">
    <property type="entry name" value="Aldolase class I"/>
    <property type="match status" value="1"/>
</dbReference>
<protein>
    <recommendedName>
        <fullName evidence="4 12">Anaerobic ribonucleoside-triphosphate reductase-activating protein</fullName>
        <ecNumber evidence="12">1.97.1.-</ecNumber>
    </recommendedName>
</protein>
<evidence type="ECO:0000256" key="12">
    <source>
        <dbReference type="PIRNR" id="PIRNR000368"/>
    </source>
</evidence>
<dbReference type="SFLD" id="SFLDG01063">
    <property type="entry name" value="activating_enzymes__group_1"/>
    <property type="match status" value="1"/>
</dbReference>
<dbReference type="SFLD" id="SFLDG01066">
    <property type="entry name" value="organic_radical-activating_enz"/>
    <property type="match status" value="1"/>
</dbReference>
<evidence type="ECO:0000256" key="6">
    <source>
        <dbReference type="ARBA" id="ARBA00022691"/>
    </source>
</evidence>
<organism evidence="13 14">
    <name type="scientific">Oribacterium sinus</name>
    <dbReference type="NCBI Taxonomy" id="237576"/>
    <lineage>
        <taxon>Bacteria</taxon>
        <taxon>Bacillati</taxon>
        <taxon>Bacillota</taxon>
        <taxon>Clostridia</taxon>
        <taxon>Lachnospirales</taxon>
        <taxon>Lachnospiraceae</taxon>
        <taxon>Oribacterium</taxon>
    </lineage>
</organism>
<keyword evidence="6" id="KW-0949">S-adenosyl-L-methionine</keyword>
<dbReference type="InterPro" id="IPR007197">
    <property type="entry name" value="rSAM"/>
</dbReference>
<dbReference type="NCBIfam" id="TIGR02491">
    <property type="entry name" value="NrdG"/>
    <property type="match status" value="1"/>
</dbReference>
<dbReference type="Proteomes" id="UP000522163">
    <property type="component" value="Unassembled WGS sequence"/>
</dbReference>
<dbReference type="GO" id="GO:0043365">
    <property type="term" value="F:[formate-C-acetyltransferase]-activating enzyme activity"/>
    <property type="evidence" value="ECO:0007669"/>
    <property type="project" value="InterPro"/>
</dbReference>
<proteinExistence type="inferred from homology"/>
<dbReference type="InterPro" id="IPR034457">
    <property type="entry name" value="Organic_radical-activating"/>
</dbReference>
<keyword evidence="5" id="KW-0004">4Fe-4S</keyword>
<dbReference type="InterPro" id="IPR012837">
    <property type="entry name" value="NrdG"/>
</dbReference>
<evidence type="ECO:0000313" key="14">
    <source>
        <dbReference type="Proteomes" id="UP000522163"/>
    </source>
</evidence>
<dbReference type="GO" id="GO:0051539">
    <property type="term" value="F:4 iron, 4 sulfur cluster binding"/>
    <property type="evidence" value="ECO:0007669"/>
    <property type="project" value="UniProtKB-KW"/>
</dbReference>